<comment type="similarity">
    <text evidence="15">Belongs to the helicase family. UvrD subfamily.</text>
</comment>
<dbReference type="HAMAP" id="MF_01485">
    <property type="entry name" value="RecB"/>
    <property type="match status" value="1"/>
</dbReference>
<dbReference type="PANTHER" id="PTHR11070">
    <property type="entry name" value="UVRD / RECB / PCRA DNA HELICASE FAMILY MEMBER"/>
    <property type="match status" value="1"/>
</dbReference>
<dbReference type="Proteomes" id="UP000188820">
    <property type="component" value="Unassembled WGS sequence"/>
</dbReference>
<dbReference type="EC" id="5.6.2.4" evidence="15"/>
<comment type="catalytic activity">
    <reaction evidence="15">
        <text>Exonucleolytic cleavage (in the presence of ATP) in either 5'- to 3'- or 3'- to 5'-direction to yield 5'-phosphooligonucleotides.</text>
        <dbReference type="EC" id="3.1.11.5"/>
    </reaction>
</comment>
<dbReference type="InterPro" id="IPR011604">
    <property type="entry name" value="PDDEXK-like_dom_sf"/>
</dbReference>
<evidence type="ECO:0000259" key="17">
    <source>
        <dbReference type="PROSITE" id="PS51198"/>
    </source>
</evidence>
<dbReference type="PROSITE" id="PS51198">
    <property type="entry name" value="UVRD_HELICASE_ATP_BIND"/>
    <property type="match status" value="1"/>
</dbReference>
<dbReference type="EC" id="3.1.11.5" evidence="15"/>
<keyword evidence="4 15" id="KW-0227">DNA damage</keyword>
<feature type="binding site" evidence="15">
    <location>
        <position position="1122"/>
    </location>
    <ligand>
        <name>Mg(2+)</name>
        <dbReference type="ChEBI" id="CHEBI:18420"/>
    </ligand>
</feature>
<keyword evidence="9 15" id="KW-0460">Magnesium</keyword>
<comment type="miscellaneous">
    <text evidence="15">In the RecBCD complex, RecB has a slow 3'-5' helicase, an exonuclease activity and loads RecA onto ssDNA, RecD has a fast 5'-3' helicase activity, while RecC stimulates the ATPase and processivity of the RecB helicase and contributes to recognition of the Chi site.</text>
</comment>
<comment type="domain">
    <text evidence="15">The C-terminal domain has nuclease activity and interacts with RecD. It interacts with RecA, facilitating its loading onto ssDNA.</text>
</comment>
<reference evidence="19 20" key="1">
    <citation type="submission" date="2016-10" db="EMBL/GenBank/DDBJ databases">
        <title>Rodentibacter gen. nov. and new species.</title>
        <authorList>
            <person name="Christensen H."/>
        </authorList>
    </citation>
    <scope>NUCLEOTIDE SEQUENCE [LARGE SCALE GENOMIC DNA]</scope>
    <source>
        <strain evidence="19 20">1998236014</strain>
    </source>
</reference>
<feature type="binding site" evidence="15">
    <location>
        <position position="1012"/>
    </location>
    <ligand>
        <name>Mg(2+)</name>
        <dbReference type="ChEBI" id="CHEBI:18420"/>
    </ligand>
</feature>
<feature type="domain" description="UvrD-like helicase C-terminal" evidence="18">
    <location>
        <begin position="483"/>
        <end position="776"/>
    </location>
</feature>
<evidence type="ECO:0000256" key="12">
    <source>
        <dbReference type="ARBA" id="ARBA00023235"/>
    </source>
</evidence>
<dbReference type="Gene3D" id="3.90.320.10">
    <property type="match status" value="1"/>
</dbReference>
<organism evidence="19 20">
    <name type="scientific">Rodentibacter caecimuris</name>
    <dbReference type="NCBI Taxonomy" id="1796644"/>
    <lineage>
        <taxon>Bacteria</taxon>
        <taxon>Pseudomonadati</taxon>
        <taxon>Pseudomonadota</taxon>
        <taxon>Gammaproteobacteria</taxon>
        <taxon>Pasteurellales</taxon>
        <taxon>Pasteurellaceae</taxon>
        <taxon>Rodentibacter</taxon>
    </lineage>
</organism>
<dbReference type="InterPro" id="IPR000212">
    <property type="entry name" value="DNA_helicase_UvrD/REP"/>
</dbReference>
<dbReference type="PROSITE" id="PS51217">
    <property type="entry name" value="UVRD_HELICASE_CTER"/>
    <property type="match status" value="1"/>
</dbReference>
<evidence type="ECO:0000256" key="2">
    <source>
        <dbReference type="ARBA" id="ARBA00022723"/>
    </source>
</evidence>
<feature type="binding site" evidence="15">
    <location>
        <position position="1135"/>
    </location>
    <ligand>
        <name>Mg(2+)</name>
        <dbReference type="ChEBI" id="CHEBI:18420"/>
    </ligand>
</feature>
<keyword evidence="12 15" id="KW-0413">Isomerase</keyword>
<comment type="domain">
    <text evidence="15">The N-terminal DNA-binding domain is a ssDNA-dependent ATPase and has ATP-dependent 3'-5' helicase function. This domain interacts with RecC.</text>
</comment>
<evidence type="ECO:0000256" key="9">
    <source>
        <dbReference type="ARBA" id="ARBA00022842"/>
    </source>
</evidence>
<comment type="catalytic activity">
    <reaction evidence="14 15">
        <text>ATP + H2O = ADP + phosphate + H(+)</text>
        <dbReference type="Rhea" id="RHEA:13065"/>
        <dbReference type="ChEBI" id="CHEBI:15377"/>
        <dbReference type="ChEBI" id="CHEBI:15378"/>
        <dbReference type="ChEBI" id="CHEBI:30616"/>
        <dbReference type="ChEBI" id="CHEBI:43474"/>
        <dbReference type="ChEBI" id="CHEBI:456216"/>
        <dbReference type="EC" id="5.6.2.4"/>
    </reaction>
</comment>
<dbReference type="NCBIfam" id="TIGR00609">
    <property type="entry name" value="recB"/>
    <property type="match status" value="1"/>
</dbReference>
<keyword evidence="10 15" id="KW-0238">DNA-binding</keyword>
<evidence type="ECO:0000256" key="6">
    <source>
        <dbReference type="ARBA" id="ARBA00022806"/>
    </source>
</evidence>
<dbReference type="SUPFAM" id="SSF52980">
    <property type="entry name" value="Restriction endonuclease-like"/>
    <property type="match status" value="1"/>
</dbReference>
<evidence type="ECO:0000256" key="7">
    <source>
        <dbReference type="ARBA" id="ARBA00022839"/>
    </source>
</evidence>
<dbReference type="Pfam" id="PF13361">
    <property type="entry name" value="UvrD_C"/>
    <property type="match status" value="1"/>
</dbReference>
<keyword evidence="5 15" id="KW-0378">Hydrolase</keyword>
<evidence type="ECO:0000256" key="5">
    <source>
        <dbReference type="ARBA" id="ARBA00022801"/>
    </source>
</evidence>
<feature type="active site" description="For nuclease activity" evidence="15">
    <location>
        <position position="1135"/>
    </location>
</feature>
<dbReference type="InterPro" id="IPR004586">
    <property type="entry name" value="RecB"/>
</dbReference>
<keyword evidence="3 15" id="KW-0547">Nucleotide-binding</keyword>
<dbReference type="InterPro" id="IPR027417">
    <property type="entry name" value="P-loop_NTPase"/>
</dbReference>
<evidence type="ECO:0000256" key="15">
    <source>
        <dbReference type="HAMAP-Rule" id="MF_01485"/>
    </source>
</evidence>
<dbReference type="PANTHER" id="PTHR11070:SF23">
    <property type="entry name" value="RECBCD ENZYME SUBUNIT RECB"/>
    <property type="match status" value="1"/>
</dbReference>
<dbReference type="InterPro" id="IPR014016">
    <property type="entry name" value="UvrD-like_ATP-bd"/>
</dbReference>
<evidence type="ECO:0000256" key="14">
    <source>
        <dbReference type="ARBA" id="ARBA00048988"/>
    </source>
</evidence>
<dbReference type="InterPro" id="IPR011335">
    <property type="entry name" value="Restrct_endonuc-II-like"/>
</dbReference>
<evidence type="ECO:0000256" key="13">
    <source>
        <dbReference type="ARBA" id="ARBA00034617"/>
    </source>
</evidence>
<evidence type="ECO:0000256" key="4">
    <source>
        <dbReference type="ARBA" id="ARBA00022763"/>
    </source>
</evidence>
<keyword evidence="8 15" id="KW-0067">ATP-binding</keyword>
<feature type="region of interest" description="Nuclease activity, interacts with RecD and RecA" evidence="15">
    <location>
        <begin position="935"/>
        <end position="1226"/>
    </location>
</feature>
<keyword evidence="6 15" id="KW-0347">Helicase</keyword>
<protein>
    <recommendedName>
        <fullName evidence="15">RecBCD enzyme subunit RecB</fullName>
        <ecNumber evidence="15">3.1.11.5</ecNumber>
        <ecNumber evidence="15">5.6.2.4</ecNumber>
    </recommendedName>
    <alternativeName>
        <fullName evidence="15">DNA 3'-5' helicase subunit RecB</fullName>
    </alternativeName>
    <alternativeName>
        <fullName evidence="15">Exonuclease V subunit RecB</fullName>
        <shortName evidence="15">ExoV subunit RecB</shortName>
    </alternativeName>
    <alternativeName>
        <fullName evidence="15">Helicase/nuclease RecBCD subunit RecB</fullName>
    </alternativeName>
</protein>
<keyword evidence="11 15" id="KW-0234">DNA repair</keyword>
<dbReference type="EMBL" id="MLAA01000023">
    <property type="protein sequence ID" value="OOF69765.1"/>
    <property type="molecule type" value="Genomic_DNA"/>
</dbReference>
<comment type="cofactor">
    <cofactor evidence="15">
        <name>Mg(2+)</name>
        <dbReference type="ChEBI" id="CHEBI:18420"/>
    </cofactor>
    <text evidence="15">Binds 1 Mg(2+) ion per subunit.</text>
</comment>
<feature type="binding site" evidence="16">
    <location>
        <begin position="22"/>
        <end position="29"/>
    </location>
    <ligand>
        <name>ATP</name>
        <dbReference type="ChEBI" id="CHEBI:30616"/>
    </ligand>
</feature>
<accession>A0ABX3KXJ6</accession>
<evidence type="ECO:0000313" key="19">
    <source>
        <dbReference type="EMBL" id="OOF69765.1"/>
    </source>
</evidence>
<evidence type="ECO:0000256" key="3">
    <source>
        <dbReference type="ARBA" id="ARBA00022741"/>
    </source>
</evidence>
<proteinExistence type="inferred from homology"/>
<evidence type="ECO:0000256" key="16">
    <source>
        <dbReference type="PROSITE-ProRule" id="PRU00560"/>
    </source>
</evidence>
<feature type="region of interest" description="DNA-binding and helicase activity, interacts with RecC" evidence="15">
    <location>
        <begin position="1"/>
        <end position="915"/>
    </location>
</feature>
<keyword evidence="2 15" id="KW-0479">Metal-binding</keyword>
<dbReference type="Pfam" id="PF00580">
    <property type="entry name" value="UvrD-helicase"/>
    <property type="match status" value="1"/>
</dbReference>
<feature type="domain" description="UvrD-like helicase ATP-binding" evidence="17">
    <location>
        <begin position="1"/>
        <end position="482"/>
    </location>
</feature>
<dbReference type="SUPFAM" id="SSF52540">
    <property type="entry name" value="P-loop containing nucleoside triphosphate hydrolases"/>
    <property type="match status" value="1"/>
</dbReference>
<dbReference type="CDD" id="cd22352">
    <property type="entry name" value="RecB_C-like"/>
    <property type="match status" value="1"/>
</dbReference>
<comment type="function">
    <text evidence="15">A helicase/nuclease that prepares dsDNA breaks (DSB) for recombinational DNA repair. Binds to DSBs and unwinds DNA via a highly rapid and processive ATP-dependent bidirectional helicase activity. Unwinds dsDNA until it encounters a Chi (crossover hotspot instigator) sequence from the 3' direction. Cuts ssDNA a few nucleotides 3' to the Chi site. The properties and activities of the enzyme are changed at Chi. The Chi-altered holoenzyme produces a long 3'-ssDNA overhang and facilitates RecA-binding to the ssDNA for homologous DNA recombination and repair. Holoenzyme degrades any linearized DNA that is unable to undergo homologous recombination. In the holoenzyme this subunit contributes ATPase, 3'-5' helicase, exonuclease activity and loads RecA onto ssDNA.</text>
</comment>
<gene>
    <name evidence="15" type="primary">recB</name>
    <name evidence="19" type="ORF">BKG89_05435</name>
</gene>
<keyword evidence="7 15" id="KW-0269">Exonuclease</keyword>
<dbReference type="Gene3D" id="3.40.50.300">
    <property type="entry name" value="P-loop containing nucleotide triphosphate hydrolases"/>
    <property type="match status" value="2"/>
</dbReference>
<comment type="catalytic activity">
    <reaction evidence="13 15">
        <text>Couples ATP hydrolysis with the unwinding of duplex DNA by translocating in the 3'-5' direction.</text>
        <dbReference type="EC" id="5.6.2.4"/>
    </reaction>
</comment>
<dbReference type="InterPro" id="IPR014017">
    <property type="entry name" value="DNA_helicase_UvrD-like_C"/>
</dbReference>
<evidence type="ECO:0000256" key="10">
    <source>
        <dbReference type="ARBA" id="ARBA00023125"/>
    </source>
</evidence>
<comment type="caution">
    <text evidence="19">The sequence shown here is derived from an EMBL/GenBank/DDBJ whole genome shotgun (WGS) entry which is preliminary data.</text>
</comment>
<keyword evidence="1 15" id="KW-0540">Nuclease</keyword>
<sequence length="1226" mass="143026">MNTLQPLDPISIPLSQINLIEASAGTGKTYTMGSIYLRLLLQGGENNFYRPLKVEEILVVTFTDMATQELKQKIRERINEAKRFFIHYQSLSVTERLAFLTAKKGEFLTALLARLESRLEESILRLTLAEQNMDLAAIYTIHSFCHRMLMQYAFNSGVHFNLQLVQNQQELFIRLVREFWRTEFYSQPLEIARFIQVQLGTPDKILQVLKSYIGKPLKVETAYQTLINIPLAEFLSKYVSSRQKLIWQLKQDWLANEEGIRGIIEEETKKTYKKGEKKRLKRTIFSSRNVPNWFHQIHQWAADNAEMPDCLLTYFSQQALDTLYVEDGAQPITHPIFNQIDELKQQLADTEIYKKVLIYHYLKGVNQLLFEYKANHSEKGFDDLLQLLRNALYQHNGNALAEFIRIQYPFAMIDEFQDTDACQYAIFSKIYIESVEGQSGFMMVGDPKQAIYRFRGADIFTYFNAVERASGRFNLNRNYRSQQTLVETTNQLFDFQPAPFIYSNIEFTPVLAKPDHFKFQLNDKLEPAMQVYIADEENQSFAEICAAGIYQWLQSAVENRAVFTQSNIVQKSLEAEEIAVLVRSGYEAELIKKALQKRGIASVYLSDKTNVFDTQIARELARVLLACVEPTARNILNAIATGLFGLTSKEILQTHHIEESITAEKAEKDLNQWLQVFLKCQKNWQYQGILAMLQQLFLTENILLRLMERVDGERQITDLLHLSELLQQAAMANVGQSALLRWFEKQIQGNGGEEEQIRLESERQLVKIVTIHKSKGLQYDLVWLPFLGSPAKNFKQDVQIYYNKEKNEILWDMDNQNQELIYQETFAEELRLLYVALTRAKYQTVISLPKTFSNYWNSLFYLLSQGRIGVRAEISDNQEVTVETLFKPLLAKLSKKHIQMNEASELLSLDGVLQTKMIEEPSLSAKKFVGKIEQDWQVTSFSEIEFEHRRVYSQQDYKESTADFQQVFSLVGEDELQMSDVSSVQKWDGNKHVKEYSGLTFPKGARVGTQIHRHFEKLPFYQVADKDEIRQLCLALNLDEHWIDPTRLWFQQIIDTPLFTNSEMTLAKLAPKDCIKEMPFYLSIRNYFNIKDFNEALKTYHHLPTMPLQISDMKGMVRGIIDLVFRYNGKYYLLDYKSNYLGRSIEDYQNKNLHSVMIEQHYDWQYLFYTLALHRYLMQRDPDYCYEKHFGGVLYAFLRGMNGGAGEGIFFDKPDWQLICRLEEIF</sequence>
<dbReference type="Gene3D" id="1.10.3170.10">
    <property type="entry name" value="Recbcd, chain B, domain 2"/>
    <property type="match status" value="1"/>
</dbReference>
<evidence type="ECO:0000256" key="11">
    <source>
        <dbReference type="ARBA" id="ARBA00023204"/>
    </source>
</evidence>
<keyword evidence="20" id="KW-1185">Reference proteome</keyword>
<evidence type="ECO:0000313" key="20">
    <source>
        <dbReference type="Proteomes" id="UP000188820"/>
    </source>
</evidence>
<evidence type="ECO:0000256" key="8">
    <source>
        <dbReference type="ARBA" id="ARBA00022840"/>
    </source>
</evidence>
<dbReference type="RefSeq" id="WP_077463169.1">
    <property type="nucleotide sequence ID" value="NZ_MLAA01000023.1"/>
</dbReference>
<evidence type="ECO:0000256" key="1">
    <source>
        <dbReference type="ARBA" id="ARBA00022722"/>
    </source>
</evidence>
<dbReference type="Gene3D" id="1.10.486.10">
    <property type="entry name" value="PCRA, domain 4"/>
    <property type="match status" value="1"/>
</dbReference>
<name>A0ABX3KXJ6_9PAST</name>
<comment type="subunit">
    <text evidence="15">Heterotrimer of RecB, RecC and RecD. All subunits contribute to DNA-binding. Interacts with RecA.</text>
</comment>
<evidence type="ECO:0000259" key="18">
    <source>
        <dbReference type="PROSITE" id="PS51217"/>
    </source>
</evidence>